<feature type="region of interest" description="Disordered" evidence="1">
    <location>
        <begin position="60"/>
        <end position="92"/>
    </location>
</feature>
<dbReference type="OrthoDB" id="3565474at2759"/>
<feature type="region of interest" description="Disordered" evidence="1">
    <location>
        <begin position="355"/>
        <end position="376"/>
    </location>
</feature>
<organism evidence="2 3">
    <name type="scientific">Hyaloscypha bicolor E</name>
    <dbReference type="NCBI Taxonomy" id="1095630"/>
    <lineage>
        <taxon>Eukaryota</taxon>
        <taxon>Fungi</taxon>
        <taxon>Dikarya</taxon>
        <taxon>Ascomycota</taxon>
        <taxon>Pezizomycotina</taxon>
        <taxon>Leotiomycetes</taxon>
        <taxon>Helotiales</taxon>
        <taxon>Hyaloscyphaceae</taxon>
        <taxon>Hyaloscypha</taxon>
        <taxon>Hyaloscypha bicolor</taxon>
    </lineage>
</organism>
<evidence type="ECO:0000256" key="1">
    <source>
        <dbReference type="SAM" id="MobiDB-lite"/>
    </source>
</evidence>
<reference evidence="2 3" key="1">
    <citation type="submission" date="2016-04" db="EMBL/GenBank/DDBJ databases">
        <title>A degradative enzymes factory behind the ericoid mycorrhizal symbiosis.</title>
        <authorList>
            <consortium name="DOE Joint Genome Institute"/>
            <person name="Martino E."/>
            <person name="Morin E."/>
            <person name="Grelet G."/>
            <person name="Kuo A."/>
            <person name="Kohler A."/>
            <person name="Daghino S."/>
            <person name="Barry K."/>
            <person name="Choi C."/>
            <person name="Cichocki N."/>
            <person name="Clum A."/>
            <person name="Copeland A."/>
            <person name="Hainaut M."/>
            <person name="Haridas S."/>
            <person name="Labutti K."/>
            <person name="Lindquist E."/>
            <person name="Lipzen A."/>
            <person name="Khouja H.-R."/>
            <person name="Murat C."/>
            <person name="Ohm R."/>
            <person name="Olson A."/>
            <person name="Spatafora J."/>
            <person name="Veneault-Fourrey C."/>
            <person name="Henrissat B."/>
            <person name="Grigoriev I."/>
            <person name="Martin F."/>
            <person name="Perotto S."/>
        </authorList>
    </citation>
    <scope>NUCLEOTIDE SEQUENCE [LARGE SCALE GENOMIC DNA]</scope>
    <source>
        <strain evidence="2 3">E</strain>
    </source>
</reference>
<protein>
    <submittedName>
        <fullName evidence="2">Uncharacterized protein</fullName>
    </submittedName>
</protein>
<dbReference type="EMBL" id="KZ613786">
    <property type="protein sequence ID" value="PMD61337.1"/>
    <property type="molecule type" value="Genomic_DNA"/>
</dbReference>
<feature type="compositionally biased region" description="Polar residues" evidence="1">
    <location>
        <begin position="360"/>
        <end position="376"/>
    </location>
</feature>
<sequence length="761" mass="83000">MEQMAIKRGIRREFFQYLNRTRHDAIAVHPLCTCYARNFLADRLTWRKFFKEQFPVAWPSQDHSKECPANAQTGPSPPQTQAITAPPTSPTVRVREREAMAQGLQRHVATIELPPKSTIVESQEPVAVVLPTQSSTAIVKASAESQCASYSPGFASTQAPAPTSNPQGQRINITVPPGKPSQPLQGKSSTLAGVRVGESQAESAPREVAASPAREFREIPPPMSVLTALAQARNNTQIPDGALVMQDMDVTICNSESVAQMFRCLQAENAASILSISDGLKCHFRYRRQWNGDLILWIEPYMLGDTAAFSGGHFFLKGWVQRNLGFGVVQPSFYRNEIYSHLNFKQAATASTRVHDGMSPINSDTGNGISSARNIDGATDNTEQNVNGVLIVRGAFLEIVPCSRAALKNLAYSFVIDSSKEKVEQGLRCSFSLNESKGSNKTGGTELDLAVRRPVSTEDKDFEKATRFLRAWALRAMQNTPCKPSTFLVCPEGLFILGKSPPVIPANDVSEKRSGDRENTRSSFNASDLDLLLSEETAKAEGSSRLVLDEVTGEVASLRELLKKTLHRASAKILESSTIVDGEDDDEEEEEEVKVFGTDGQMKDMGGGKFVVVKTQKCFEVAGVVSGKRKMEEDATFGECAEKRVCTSSDTVPEYQDSSEGVVVAVEGVTGGTKQNGVDEPATIPMKNHSRAVETFELANGKCKAEEVSLEDHAEQNGVHESAPTPLENGSGGVETSEHANRKRKAEEVEPEDRDEKRVCV</sequence>
<dbReference type="RefSeq" id="XP_024738241.1">
    <property type="nucleotide sequence ID" value="XM_024872248.1"/>
</dbReference>
<feature type="region of interest" description="Disordered" evidence="1">
    <location>
        <begin position="154"/>
        <end position="212"/>
    </location>
</feature>
<feature type="compositionally biased region" description="Polar residues" evidence="1">
    <location>
        <begin position="182"/>
        <end position="191"/>
    </location>
</feature>
<feature type="compositionally biased region" description="Polar residues" evidence="1">
    <location>
        <begin position="154"/>
        <end position="172"/>
    </location>
</feature>
<name>A0A2J6TE84_9HELO</name>
<proteinExistence type="predicted"/>
<dbReference type="GeneID" id="36580329"/>
<evidence type="ECO:0000313" key="2">
    <source>
        <dbReference type="EMBL" id="PMD61337.1"/>
    </source>
</evidence>
<feature type="compositionally biased region" description="Basic and acidic residues" evidence="1">
    <location>
        <begin position="736"/>
        <end position="761"/>
    </location>
</feature>
<gene>
    <name evidence="2" type="ORF">K444DRAFT_368052</name>
</gene>
<evidence type="ECO:0000313" key="3">
    <source>
        <dbReference type="Proteomes" id="UP000235371"/>
    </source>
</evidence>
<accession>A0A2J6TE84</accession>
<feature type="region of interest" description="Disordered" evidence="1">
    <location>
        <begin position="707"/>
        <end position="761"/>
    </location>
</feature>
<dbReference type="InParanoid" id="A0A2J6TE84"/>
<keyword evidence="3" id="KW-1185">Reference proteome</keyword>
<dbReference type="AlphaFoldDB" id="A0A2J6TE84"/>
<dbReference type="Proteomes" id="UP000235371">
    <property type="component" value="Unassembled WGS sequence"/>
</dbReference>